<name>A0A9P8VSP4_9HYPO</name>
<keyword evidence="4" id="KW-1185">Reference proteome</keyword>
<dbReference type="Proteomes" id="UP000777438">
    <property type="component" value="Unassembled WGS sequence"/>
</dbReference>
<feature type="compositionally biased region" description="Low complexity" evidence="1">
    <location>
        <begin position="144"/>
        <end position="157"/>
    </location>
</feature>
<comment type="caution">
    <text evidence="3">The sequence shown here is derived from an EMBL/GenBank/DDBJ whole genome shotgun (WGS) entry which is preliminary data.</text>
</comment>
<feature type="region of interest" description="Disordered" evidence="1">
    <location>
        <begin position="136"/>
        <end position="158"/>
    </location>
</feature>
<keyword evidence="2" id="KW-0812">Transmembrane</keyword>
<organism evidence="3 4">
    <name type="scientific">Thelonectria olida</name>
    <dbReference type="NCBI Taxonomy" id="1576542"/>
    <lineage>
        <taxon>Eukaryota</taxon>
        <taxon>Fungi</taxon>
        <taxon>Dikarya</taxon>
        <taxon>Ascomycota</taxon>
        <taxon>Pezizomycotina</taxon>
        <taxon>Sordariomycetes</taxon>
        <taxon>Hypocreomycetidae</taxon>
        <taxon>Hypocreales</taxon>
        <taxon>Nectriaceae</taxon>
        <taxon>Thelonectria</taxon>
    </lineage>
</organism>
<evidence type="ECO:0000313" key="3">
    <source>
        <dbReference type="EMBL" id="KAH6876576.1"/>
    </source>
</evidence>
<dbReference type="OrthoDB" id="5421765at2759"/>
<protein>
    <submittedName>
        <fullName evidence="3">Uncharacterized protein</fullName>
    </submittedName>
</protein>
<feature type="region of interest" description="Disordered" evidence="1">
    <location>
        <begin position="1"/>
        <end position="72"/>
    </location>
</feature>
<evidence type="ECO:0000313" key="4">
    <source>
        <dbReference type="Proteomes" id="UP000777438"/>
    </source>
</evidence>
<evidence type="ECO:0000256" key="2">
    <source>
        <dbReference type="SAM" id="Phobius"/>
    </source>
</evidence>
<evidence type="ECO:0000256" key="1">
    <source>
        <dbReference type="SAM" id="MobiDB-lite"/>
    </source>
</evidence>
<keyword evidence="2" id="KW-0472">Membrane</keyword>
<feature type="compositionally biased region" description="Low complexity" evidence="1">
    <location>
        <begin position="18"/>
        <end position="72"/>
    </location>
</feature>
<dbReference type="AlphaFoldDB" id="A0A9P8VSP4"/>
<keyword evidence="2" id="KW-1133">Transmembrane helix</keyword>
<feature type="transmembrane region" description="Helical" evidence="2">
    <location>
        <begin position="105"/>
        <end position="129"/>
    </location>
</feature>
<sequence>MSSRQGGRRTTAESDEFASSTLSTASASSSSASASSAASTEVSTDATDTEASTNASTDATDTDASAATPTTEFATITATATITEVTTETITAPATGGSTGNPRAIAAGIGVGTGIAASLILLLIAAVFYRRRKQRRADPAPTASVVEESSHSSLELSPEQLRAGTGYAGLPNRDLLLGASDSDVKKELRSLGPLIEAHVTAHYHLNAVRATPESLHASLRQFGLSEDTRRMVVGLSIDPNTRHVAIRSLLALVIFSNLDTHFVGSLSLLPPAVREFFQSRPRNSEDRQDFLNELALVSWRRITTFLMHENPQERTPLRPPPSVKPQVEALVTELEGFLFNFASMDDAQPPFDQRASLEAVISQCVEFGYEVFSHPCDWQFTFPPQEKGVVVLPGLEKLSSSRGELYGSPRVVLAPEVAPIESSS</sequence>
<dbReference type="EMBL" id="JAGPYM010000034">
    <property type="protein sequence ID" value="KAH6876576.1"/>
    <property type="molecule type" value="Genomic_DNA"/>
</dbReference>
<proteinExistence type="predicted"/>
<reference evidence="3 4" key="1">
    <citation type="journal article" date="2021" name="Nat. Commun.">
        <title>Genetic determinants of endophytism in the Arabidopsis root mycobiome.</title>
        <authorList>
            <person name="Mesny F."/>
            <person name="Miyauchi S."/>
            <person name="Thiergart T."/>
            <person name="Pickel B."/>
            <person name="Atanasova L."/>
            <person name="Karlsson M."/>
            <person name="Huettel B."/>
            <person name="Barry K.W."/>
            <person name="Haridas S."/>
            <person name="Chen C."/>
            <person name="Bauer D."/>
            <person name="Andreopoulos W."/>
            <person name="Pangilinan J."/>
            <person name="LaButti K."/>
            <person name="Riley R."/>
            <person name="Lipzen A."/>
            <person name="Clum A."/>
            <person name="Drula E."/>
            <person name="Henrissat B."/>
            <person name="Kohler A."/>
            <person name="Grigoriev I.V."/>
            <person name="Martin F.M."/>
            <person name="Hacquard S."/>
        </authorList>
    </citation>
    <scope>NUCLEOTIDE SEQUENCE [LARGE SCALE GENOMIC DNA]</scope>
    <source>
        <strain evidence="3 4">MPI-CAGE-CH-0241</strain>
    </source>
</reference>
<gene>
    <name evidence="3" type="ORF">B0T10DRAFT_552444</name>
</gene>
<accession>A0A9P8VSP4</accession>
<dbReference type="CDD" id="cd12087">
    <property type="entry name" value="TM_EGFR-like"/>
    <property type="match status" value="1"/>
</dbReference>